<dbReference type="PANTHER" id="PTHR46434">
    <property type="entry name" value="GENETIC INTERACTOR OF PROHIBITINS 3, MITOCHONDRIAL"/>
    <property type="match status" value="1"/>
</dbReference>
<organism evidence="2 3">
    <name type="scientific">Rhodosorus marinus</name>
    <dbReference type="NCBI Taxonomy" id="101924"/>
    <lineage>
        <taxon>Eukaryota</taxon>
        <taxon>Rhodophyta</taxon>
        <taxon>Stylonematophyceae</taxon>
        <taxon>Stylonematales</taxon>
        <taxon>Stylonemataceae</taxon>
        <taxon>Rhodosorus</taxon>
    </lineage>
</organism>
<dbReference type="EMBL" id="JAMWBK010000005">
    <property type="protein sequence ID" value="KAJ8905280.1"/>
    <property type="molecule type" value="Genomic_DNA"/>
</dbReference>
<dbReference type="InterPro" id="IPR050896">
    <property type="entry name" value="Mito_lipid_metab_GTPase"/>
</dbReference>
<accession>A0AAV8URU3</accession>
<dbReference type="AlphaFoldDB" id="A0AAV8URU3"/>
<gene>
    <name evidence="2" type="ORF">NDN08_001787</name>
</gene>
<reference evidence="2 3" key="1">
    <citation type="journal article" date="2023" name="Nat. Commun.">
        <title>Origin of minicircular mitochondrial genomes in red algae.</title>
        <authorList>
            <person name="Lee Y."/>
            <person name="Cho C.H."/>
            <person name="Lee Y.M."/>
            <person name="Park S.I."/>
            <person name="Yang J.H."/>
            <person name="West J.A."/>
            <person name="Bhattacharya D."/>
            <person name="Yoon H.S."/>
        </authorList>
    </citation>
    <scope>NUCLEOTIDE SEQUENCE [LARGE SCALE GENOMIC DNA]</scope>
    <source>
        <strain evidence="2 3">CCMP1338</strain>
        <tissue evidence="2">Whole cell</tissue>
    </source>
</reference>
<dbReference type="Gene3D" id="3.40.50.300">
    <property type="entry name" value="P-loop containing nucleotide triphosphate hydrolases"/>
    <property type="match status" value="1"/>
</dbReference>
<keyword evidence="3" id="KW-1185">Reference proteome</keyword>
<evidence type="ECO:0000313" key="2">
    <source>
        <dbReference type="EMBL" id="KAJ8905280.1"/>
    </source>
</evidence>
<proteinExistence type="predicted"/>
<name>A0AAV8URU3_9RHOD</name>
<sequence>MVLSAIDFEGTYIDSIRELIGKNPLILAVTKIDLICNTRNLNNVEMLRRYFRSRAAAMKLSVIDVVPVSGVNGVGVDNLKSLLENTGIFRTADVYIVGVANVGKSTLVNCLKQRFLGNQPRKRATFDAEKDLESVNMTTSSLPGTTLALTKVGRLATRNTLYDTPGILKNMYRHPSTKENLHQVERLTSVALSVPLNKTIVIGDDVLHVDLVSVQRSLDAMSTSTRIVWRSVAPQIVKVVEHRDSRRRQLEMSNRVHAERKAATKRSEELWSTFYSNEGEDARMETEDTLELTSDDLESWDHLSVPHTNISWMGVDGNSHDIFAEIASETNVQISHELLRTAIVPRLDEDGYKAYCCDVAAPGLGFLAIRSPLPLYVRIFGPAQMRCMIRPQLPVDNVPEDASTSRNWKLHF</sequence>
<dbReference type="Pfam" id="PF01926">
    <property type="entry name" value="MMR_HSR1"/>
    <property type="match status" value="1"/>
</dbReference>
<dbReference type="InterPro" id="IPR027417">
    <property type="entry name" value="P-loop_NTPase"/>
</dbReference>
<protein>
    <recommendedName>
        <fullName evidence="1">G domain-containing protein</fullName>
    </recommendedName>
</protein>
<dbReference type="PANTHER" id="PTHR46434:SF1">
    <property type="entry name" value="GENETIC INTERACTOR OF PROHIBITINS 3, MITOCHONDRIAL"/>
    <property type="match status" value="1"/>
</dbReference>
<evidence type="ECO:0000313" key="3">
    <source>
        <dbReference type="Proteomes" id="UP001157974"/>
    </source>
</evidence>
<dbReference type="InterPro" id="IPR006073">
    <property type="entry name" value="GTP-bd"/>
</dbReference>
<dbReference type="Proteomes" id="UP001157974">
    <property type="component" value="Unassembled WGS sequence"/>
</dbReference>
<dbReference type="GO" id="GO:0005525">
    <property type="term" value="F:GTP binding"/>
    <property type="evidence" value="ECO:0007669"/>
    <property type="project" value="InterPro"/>
</dbReference>
<feature type="domain" description="G" evidence="1">
    <location>
        <begin position="94"/>
        <end position="186"/>
    </location>
</feature>
<dbReference type="SUPFAM" id="SSF52540">
    <property type="entry name" value="P-loop containing nucleoside triphosphate hydrolases"/>
    <property type="match status" value="1"/>
</dbReference>
<dbReference type="GO" id="GO:0005739">
    <property type="term" value="C:mitochondrion"/>
    <property type="evidence" value="ECO:0007669"/>
    <property type="project" value="TreeGrafter"/>
</dbReference>
<evidence type="ECO:0000259" key="1">
    <source>
        <dbReference type="Pfam" id="PF01926"/>
    </source>
</evidence>
<comment type="caution">
    <text evidence="2">The sequence shown here is derived from an EMBL/GenBank/DDBJ whole genome shotgun (WGS) entry which is preliminary data.</text>
</comment>